<gene>
    <name evidence="1" type="ORF">HS960_01140</name>
</gene>
<name>A0A7G5DX75_9SPHI</name>
<sequence>MVPIFEQGKGQGIGHSFDTFLRRFLDICEEHLKNDRAKAFAFILYDFSDNATKQVLRNQGGFTKLDRLSGQELSIFFLHSENKRQLKGFNEIFLHAFDISQDSNLPFVLFFKIIDREVKDIEIVELEEANIIFAFEELYRVIDVYVKKLKGYKNNEKTSNKFIHIFESVKRISAEKFIEYLVTKIGDYTGQHLL</sequence>
<proteinExistence type="predicted"/>
<reference evidence="1 2" key="1">
    <citation type="journal article" date="2020" name="G3 (Bethesda)">
        <title>CeMbio - The Caenorhabditis elegans Microbiome Resource.</title>
        <authorList>
            <person name="Dirksen P."/>
            <person name="Assie A."/>
            <person name="Zimmermann J."/>
            <person name="Zhang F."/>
            <person name="Tietje A.M."/>
            <person name="Marsh S.A."/>
            <person name="Felix M.A."/>
            <person name="Shapira M."/>
            <person name="Kaleta C."/>
            <person name="Schulenburg H."/>
            <person name="Samuel B."/>
        </authorList>
    </citation>
    <scope>NUCLEOTIDE SEQUENCE [LARGE SCALE GENOMIC DNA]</scope>
    <source>
        <strain evidence="1 2">BIGb0170</strain>
    </source>
</reference>
<evidence type="ECO:0000313" key="2">
    <source>
        <dbReference type="Proteomes" id="UP000515450"/>
    </source>
</evidence>
<keyword evidence="2" id="KW-1185">Reference proteome</keyword>
<dbReference type="AlphaFoldDB" id="A0A7G5DX75"/>
<dbReference type="RefSeq" id="WP_182331049.1">
    <property type="nucleotide sequence ID" value="NZ_CP058555.1"/>
</dbReference>
<dbReference type="Proteomes" id="UP000515450">
    <property type="component" value="Chromosome"/>
</dbReference>
<evidence type="ECO:0000313" key="1">
    <source>
        <dbReference type="EMBL" id="QMV66350.1"/>
    </source>
</evidence>
<accession>A0A7G5DX75</accession>
<organism evidence="1 2">
    <name type="scientific">Sphingobacterium paramultivorum</name>
    <dbReference type="NCBI Taxonomy" id="2886510"/>
    <lineage>
        <taxon>Bacteria</taxon>
        <taxon>Pseudomonadati</taxon>
        <taxon>Bacteroidota</taxon>
        <taxon>Sphingobacteriia</taxon>
        <taxon>Sphingobacteriales</taxon>
        <taxon>Sphingobacteriaceae</taxon>
        <taxon>Sphingobacterium</taxon>
    </lineage>
</organism>
<dbReference type="EMBL" id="CP058555">
    <property type="protein sequence ID" value="QMV66350.1"/>
    <property type="molecule type" value="Genomic_DNA"/>
</dbReference>
<protein>
    <submittedName>
        <fullName evidence="1">Uncharacterized protein</fullName>
    </submittedName>
</protein>